<feature type="region of interest" description="Disordered" evidence="1">
    <location>
        <begin position="1"/>
        <end position="62"/>
    </location>
</feature>
<comment type="caution">
    <text evidence="2">The sequence shown here is derived from an EMBL/GenBank/DDBJ whole genome shotgun (WGS) entry which is preliminary data.</text>
</comment>
<feature type="compositionally biased region" description="Polar residues" evidence="1">
    <location>
        <begin position="27"/>
        <end position="38"/>
    </location>
</feature>
<dbReference type="AlphaFoldDB" id="S8A9D4"/>
<name>S8A9D4_DACHA</name>
<organism evidence="2 3">
    <name type="scientific">Dactylellina haptotyla (strain CBS 200.50)</name>
    <name type="common">Nematode-trapping fungus</name>
    <name type="synonym">Monacrosporium haptotylum</name>
    <dbReference type="NCBI Taxonomy" id="1284197"/>
    <lineage>
        <taxon>Eukaryota</taxon>
        <taxon>Fungi</taxon>
        <taxon>Dikarya</taxon>
        <taxon>Ascomycota</taxon>
        <taxon>Pezizomycotina</taxon>
        <taxon>Orbiliomycetes</taxon>
        <taxon>Orbiliales</taxon>
        <taxon>Orbiliaceae</taxon>
        <taxon>Dactylellina</taxon>
    </lineage>
</organism>
<reference evidence="2 3" key="1">
    <citation type="journal article" date="2013" name="PLoS Genet.">
        <title>Genomic mechanisms accounting for the adaptation to parasitism in nematode-trapping fungi.</title>
        <authorList>
            <person name="Meerupati T."/>
            <person name="Andersson K.M."/>
            <person name="Friman E."/>
            <person name="Kumar D."/>
            <person name="Tunlid A."/>
            <person name="Ahren D."/>
        </authorList>
    </citation>
    <scope>NUCLEOTIDE SEQUENCE [LARGE SCALE GENOMIC DNA]</scope>
    <source>
        <strain evidence="2 3">CBS 200.50</strain>
    </source>
</reference>
<dbReference type="EMBL" id="AQGS01000467">
    <property type="protein sequence ID" value="EPS39479.1"/>
    <property type="molecule type" value="Genomic_DNA"/>
</dbReference>
<evidence type="ECO:0000256" key="1">
    <source>
        <dbReference type="SAM" id="MobiDB-lite"/>
    </source>
</evidence>
<evidence type="ECO:0000313" key="2">
    <source>
        <dbReference type="EMBL" id="EPS39479.1"/>
    </source>
</evidence>
<gene>
    <name evidence="2" type="ORF">H072_6655</name>
</gene>
<dbReference type="HOGENOM" id="CLU_1635325_0_0_1"/>
<keyword evidence="3" id="KW-1185">Reference proteome</keyword>
<reference evidence="3" key="2">
    <citation type="submission" date="2013-04" db="EMBL/GenBank/DDBJ databases">
        <title>Genomic mechanisms accounting for the adaptation to parasitism in nematode-trapping fungi.</title>
        <authorList>
            <person name="Ahren D.G."/>
        </authorList>
    </citation>
    <scope>NUCLEOTIDE SEQUENCE [LARGE SCALE GENOMIC DNA]</scope>
    <source>
        <strain evidence="3">CBS 200.50</strain>
    </source>
</reference>
<feature type="compositionally biased region" description="Basic and acidic residues" evidence="1">
    <location>
        <begin position="124"/>
        <end position="134"/>
    </location>
</feature>
<proteinExistence type="predicted"/>
<accession>S8A9D4</accession>
<evidence type="ECO:0000313" key="3">
    <source>
        <dbReference type="Proteomes" id="UP000015100"/>
    </source>
</evidence>
<sequence>MADTPEIPSPPKDQATESLGIPETPIQCKSPSGNSLSQPPRRRPRDIQPLTPSEEEDPAKDISSLHVTIGEFFTACDLAVRWGMNTRVDPEVNDTFRKLGLAMAGAHIGNLDGDDSGKYSNSDENGHDEDHREGDFEEYDFENYNRDDNIGEKIDHDIPYLR</sequence>
<feature type="region of interest" description="Disordered" evidence="1">
    <location>
        <begin position="109"/>
        <end position="150"/>
    </location>
</feature>
<protein>
    <submittedName>
        <fullName evidence="2">Uncharacterized protein</fullName>
    </submittedName>
</protein>
<dbReference type="Proteomes" id="UP000015100">
    <property type="component" value="Unassembled WGS sequence"/>
</dbReference>